<dbReference type="Proteomes" id="UP000509548">
    <property type="component" value="Plasmid unnamed"/>
</dbReference>
<keyword evidence="1" id="KW-0614">Plasmid</keyword>
<name>A0A9Q6SBJ7_9BURK</name>
<evidence type="ECO:0008006" key="3">
    <source>
        <dbReference type="Google" id="ProtNLM"/>
    </source>
</evidence>
<geneLocation type="plasmid" evidence="2"/>
<accession>A0A9Q6SBJ7</accession>
<gene>
    <name evidence="1" type="ORF">A9O66_37175</name>
</gene>
<dbReference type="AlphaFoldDB" id="A0A9Q6SBJ7"/>
<dbReference type="Gene3D" id="3.40.190.10">
    <property type="entry name" value="Periplasmic binding protein-like II"/>
    <property type="match status" value="1"/>
</dbReference>
<reference evidence="1 2" key="1">
    <citation type="journal article" date="2014" name="Genome Announc.">
        <title>Draft Genome Sequence of the Haloacid-Degrading Burkholderia caribensis Strain MBA4.</title>
        <authorList>
            <person name="Pan Y."/>
            <person name="Kong K.F."/>
            <person name="Tsang J.S."/>
        </authorList>
    </citation>
    <scope>NUCLEOTIDE SEQUENCE [LARGE SCALE GENOMIC DNA]</scope>
    <source>
        <strain evidence="1 2">852011</strain>
    </source>
</reference>
<proteinExistence type="predicted"/>
<protein>
    <recommendedName>
        <fullName evidence="3">LysR substrate-binding domain-containing protein</fullName>
    </recommendedName>
</protein>
<sequence length="115" mass="12517">MLAELHRAECARQADIGIAREQTVRRVSSVLPRVRSKEAAAAERGVRLRIELEVDAVTSILDLVSVGIGYAVLPLNATTSDALKRRFQAMRMTEPTLFSRLAIAPACGGLLHHGK</sequence>
<evidence type="ECO:0000313" key="2">
    <source>
        <dbReference type="Proteomes" id="UP000509548"/>
    </source>
</evidence>
<evidence type="ECO:0000313" key="1">
    <source>
        <dbReference type="EMBL" id="QLB67988.1"/>
    </source>
</evidence>
<organism evidence="1 2">
    <name type="scientific">Paraburkholderia caribensis</name>
    <dbReference type="NCBI Taxonomy" id="75105"/>
    <lineage>
        <taxon>Bacteria</taxon>
        <taxon>Pseudomonadati</taxon>
        <taxon>Pseudomonadota</taxon>
        <taxon>Betaproteobacteria</taxon>
        <taxon>Burkholderiales</taxon>
        <taxon>Burkholderiaceae</taxon>
        <taxon>Paraburkholderia</taxon>
    </lineage>
</organism>
<dbReference type="SUPFAM" id="SSF53850">
    <property type="entry name" value="Periplasmic binding protein-like II"/>
    <property type="match status" value="1"/>
</dbReference>
<dbReference type="EMBL" id="CP015960">
    <property type="protein sequence ID" value="QLB67988.1"/>
    <property type="molecule type" value="Genomic_DNA"/>
</dbReference>